<accession>A0ABD2J7N7</accession>
<evidence type="ECO:0000313" key="2">
    <source>
        <dbReference type="Proteomes" id="UP001620626"/>
    </source>
</evidence>
<evidence type="ECO:0000313" key="1">
    <source>
        <dbReference type="EMBL" id="KAL3086599.1"/>
    </source>
</evidence>
<sequence length="302" mass="33206">MSAVVKFDNALALPTRQLKRPLSPPQIAQDLFGSVDGRQLVAFVLNTEESGKTAQLPVSVSAISFLRRLVTQFGGHRLEANDLLEGTLPTADNRAMALECLQMDDDDTHNQQTKYSRAKEVLDRLVGTGRHSSLVVHALMSAVGPIALVTNPQLNLCFEGMILLIHVHGRMESMKLSIRPIERIDTLWPGISDSDGKEQQQMVTAAEERVIESPDELHPDLSCSDSLANEERSALITVVSNMVQQQATTIETQARTLASQTQMIIEKDRYIAQLQGYIRGMNLHIPPPAQGGQFQPAAGGHW</sequence>
<gene>
    <name evidence="1" type="ORF">niasHT_037725</name>
</gene>
<proteinExistence type="predicted"/>
<dbReference type="Proteomes" id="UP001620626">
    <property type="component" value="Unassembled WGS sequence"/>
</dbReference>
<reference evidence="1 2" key="1">
    <citation type="submission" date="2024-10" db="EMBL/GenBank/DDBJ databases">
        <authorList>
            <person name="Kim D."/>
        </authorList>
    </citation>
    <scope>NUCLEOTIDE SEQUENCE [LARGE SCALE GENOMIC DNA]</scope>
    <source>
        <strain evidence="1">BH-2024</strain>
    </source>
</reference>
<name>A0ABD2J7N7_9BILA</name>
<comment type="caution">
    <text evidence="1">The sequence shown here is derived from an EMBL/GenBank/DDBJ whole genome shotgun (WGS) entry which is preliminary data.</text>
</comment>
<protein>
    <submittedName>
        <fullName evidence="1">Uncharacterized protein</fullName>
    </submittedName>
</protein>
<dbReference type="AlphaFoldDB" id="A0ABD2J7N7"/>
<keyword evidence="2" id="KW-1185">Reference proteome</keyword>
<dbReference type="EMBL" id="JBICBT010001037">
    <property type="protein sequence ID" value="KAL3086599.1"/>
    <property type="molecule type" value="Genomic_DNA"/>
</dbReference>
<organism evidence="1 2">
    <name type="scientific">Heterodera trifolii</name>
    <dbReference type="NCBI Taxonomy" id="157864"/>
    <lineage>
        <taxon>Eukaryota</taxon>
        <taxon>Metazoa</taxon>
        <taxon>Ecdysozoa</taxon>
        <taxon>Nematoda</taxon>
        <taxon>Chromadorea</taxon>
        <taxon>Rhabditida</taxon>
        <taxon>Tylenchina</taxon>
        <taxon>Tylenchomorpha</taxon>
        <taxon>Tylenchoidea</taxon>
        <taxon>Heteroderidae</taxon>
        <taxon>Heteroderinae</taxon>
        <taxon>Heterodera</taxon>
    </lineage>
</organism>